<dbReference type="GeneID" id="62874521"/>
<dbReference type="InterPro" id="IPR055768">
    <property type="entry name" value="DUF7344"/>
</dbReference>
<dbReference type="RefSeq" id="WP_204748620.1">
    <property type="nucleotide sequence ID" value="NZ_CP069188.1"/>
</dbReference>
<name>A0A8T8E497_9EURY</name>
<dbReference type="Pfam" id="PF24035">
    <property type="entry name" value="DUF7344"/>
    <property type="match status" value="1"/>
</dbReference>
<feature type="domain" description="DUF7344" evidence="1">
    <location>
        <begin position="16"/>
        <end position="95"/>
    </location>
</feature>
<evidence type="ECO:0000259" key="1">
    <source>
        <dbReference type="Pfam" id="PF24035"/>
    </source>
</evidence>
<dbReference type="EMBL" id="CP069188">
    <property type="protein sequence ID" value="QRV16312.1"/>
    <property type="molecule type" value="Genomic_DNA"/>
</dbReference>
<accession>A0A8T8E497</accession>
<evidence type="ECO:0000313" key="2">
    <source>
        <dbReference type="EMBL" id="QRV16312.1"/>
    </source>
</evidence>
<organism evidence="2 3">
    <name type="scientific">Haloterrigena salifodinae</name>
    <dbReference type="NCBI Taxonomy" id="2675099"/>
    <lineage>
        <taxon>Archaea</taxon>
        <taxon>Methanobacteriati</taxon>
        <taxon>Methanobacteriota</taxon>
        <taxon>Stenosarchaea group</taxon>
        <taxon>Halobacteria</taxon>
        <taxon>Halobacteriales</taxon>
        <taxon>Natrialbaceae</taxon>
        <taxon>Haloterrigena</taxon>
    </lineage>
</organism>
<proteinExistence type="predicted"/>
<dbReference type="AlphaFoldDB" id="A0A8T8E497"/>
<dbReference type="OrthoDB" id="206003at2157"/>
<reference evidence="2 3" key="1">
    <citation type="submission" date="2021-01" db="EMBL/GenBank/DDBJ databases">
        <title>Genome Sequence and Methylation Pattern of Haloterrigena salifodinae BOL5-1, An Extremely Halophilic Archaeon from a Bolivian Salt Mine.</title>
        <authorList>
            <person name="DasSarma P."/>
            <person name="Anton B.P."/>
            <person name="DasSarma S.L."/>
            <person name="von Ehrenheim H.A.L."/>
            <person name="Martinez F.L."/>
            <person name="Guzman D."/>
            <person name="Roberts R.J."/>
            <person name="DasSarma S."/>
        </authorList>
    </citation>
    <scope>NUCLEOTIDE SEQUENCE [LARGE SCALE GENOMIC DNA]</scope>
    <source>
        <strain evidence="2 3">BOL5-1</strain>
    </source>
</reference>
<dbReference type="KEGG" id="hsal:JMJ58_05315"/>
<keyword evidence="3" id="KW-1185">Reference proteome</keyword>
<sequence>MSKVENEKHELPFAALLSNRRRINVSRYLLEENPEFPVDVGQLAEGVAAIEYGKSAERVSGDEKHRVYVALIQSHLDPLDQENVVQFDSDRKTVRPGANLRQFYSFAMLLLALT</sequence>
<gene>
    <name evidence="2" type="ORF">JMJ58_05315</name>
</gene>
<dbReference type="Proteomes" id="UP000637819">
    <property type="component" value="Chromosome"/>
</dbReference>
<protein>
    <recommendedName>
        <fullName evidence="1">DUF7344 domain-containing protein</fullName>
    </recommendedName>
</protein>
<evidence type="ECO:0000313" key="3">
    <source>
        <dbReference type="Proteomes" id="UP000637819"/>
    </source>
</evidence>